<evidence type="ECO:0000256" key="4">
    <source>
        <dbReference type="ARBA" id="ARBA00022603"/>
    </source>
</evidence>
<reference evidence="12" key="1">
    <citation type="submission" date="2021-01" db="EMBL/GenBank/DDBJ databases">
        <authorList>
            <person name="Corre E."/>
            <person name="Pelletier E."/>
            <person name="Niang G."/>
            <person name="Scheremetjew M."/>
            <person name="Finn R."/>
            <person name="Kale V."/>
            <person name="Holt S."/>
            <person name="Cochrane G."/>
            <person name="Meng A."/>
            <person name="Brown T."/>
            <person name="Cohen L."/>
        </authorList>
    </citation>
    <scope>NUCLEOTIDE SEQUENCE</scope>
    <source>
        <strain evidence="12">MM31A-1</strain>
    </source>
</reference>
<dbReference type="GO" id="GO:0005730">
    <property type="term" value="C:nucleolus"/>
    <property type="evidence" value="ECO:0007669"/>
    <property type="project" value="UniProtKB-SubCell"/>
</dbReference>
<dbReference type="InterPro" id="IPR007823">
    <property type="entry name" value="RRP8"/>
</dbReference>
<comment type="subcellular location">
    <subcellularLocation>
        <location evidence="1 8">Nucleus</location>
        <location evidence="1 8">Nucleolus</location>
    </subcellularLocation>
</comment>
<evidence type="ECO:0000313" key="11">
    <source>
        <dbReference type="EMBL" id="CAE0464469.1"/>
    </source>
</evidence>
<dbReference type="InterPro" id="IPR029063">
    <property type="entry name" value="SAM-dependent_MTases_sf"/>
</dbReference>
<keyword evidence="4 8" id="KW-0489">Methyltransferase</keyword>
<feature type="region of interest" description="Disordered" evidence="9">
    <location>
        <begin position="1"/>
        <end position="94"/>
    </location>
</feature>
<dbReference type="GO" id="GO:0032259">
    <property type="term" value="P:methylation"/>
    <property type="evidence" value="ECO:0007669"/>
    <property type="project" value="UniProtKB-KW"/>
</dbReference>
<evidence type="ECO:0000256" key="7">
    <source>
        <dbReference type="ARBA" id="ARBA00023242"/>
    </source>
</evidence>
<dbReference type="EMBL" id="HBIO01011950">
    <property type="protein sequence ID" value="CAE0464468.1"/>
    <property type="molecule type" value="Transcribed_RNA"/>
</dbReference>
<accession>A0A6S8UDW5</accession>
<comment type="function">
    <text evidence="8">Probable methyltransferase required to silence rDNA.</text>
</comment>
<gene>
    <name evidence="10" type="ORF">CDEB00056_LOCUS9309</name>
    <name evidence="11" type="ORF">CDEB00056_LOCUS9310</name>
    <name evidence="12" type="ORF">CDEB00056_LOCUS9314</name>
    <name evidence="13" type="ORF">CDEB00056_LOCUS9315</name>
</gene>
<comment type="similarity">
    <text evidence="2 8">Belongs to the methyltransferase superfamily. RRP8 family.</text>
</comment>
<proteinExistence type="inferred from homology"/>
<dbReference type="Gene3D" id="1.10.10.2150">
    <property type="entry name" value="Ribosomal RNA-processing protein 8, N-terminal domain"/>
    <property type="match status" value="1"/>
</dbReference>
<dbReference type="Gene3D" id="3.40.50.150">
    <property type="entry name" value="Vaccinia Virus protein VP39"/>
    <property type="match status" value="1"/>
</dbReference>
<protein>
    <recommendedName>
        <fullName evidence="8">Ribosomal RNA-processing protein 8</fullName>
        <ecNumber evidence="8">2.1.1.-</ecNumber>
    </recommendedName>
</protein>
<evidence type="ECO:0000256" key="2">
    <source>
        <dbReference type="ARBA" id="ARBA00006301"/>
    </source>
</evidence>
<dbReference type="EMBL" id="HBIO01011951">
    <property type="protein sequence ID" value="CAE0464469.1"/>
    <property type="molecule type" value="Transcribed_RNA"/>
</dbReference>
<keyword evidence="3 8" id="KW-0698">rRNA processing</keyword>
<feature type="compositionally biased region" description="Basic residues" evidence="9">
    <location>
        <begin position="28"/>
        <end position="46"/>
    </location>
</feature>
<dbReference type="AlphaFoldDB" id="A0A6S8UDW5"/>
<keyword evidence="7 8" id="KW-0539">Nucleus</keyword>
<dbReference type="PANTHER" id="PTHR12787:SF0">
    <property type="entry name" value="RIBOSOMAL RNA-PROCESSING PROTEIN 8"/>
    <property type="match status" value="1"/>
</dbReference>
<dbReference type="EC" id="2.1.1.-" evidence="8"/>
<evidence type="ECO:0000256" key="6">
    <source>
        <dbReference type="ARBA" id="ARBA00022691"/>
    </source>
</evidence>
<evidence type="ECO:0000313" key="13">
    <source>
        <dbReference type="EMBL" id="CAE0464474.1"/>
    </source>
</evidence>
<evidence type="ECO:0000256" key="3">
    <source>
        <dbReference type="ARBA" id="ARBA00022552"/>
    </source>
</evidence>
<evidence type="ECO:0000313" key="10">
    <source>
        <dbReference type="EMBL" id="CAE0464468.1"/>
    </source>
</evidence>
<evidence type="ECO:0000256" key="8">
    <source>
        <dbReference type="RuleBase" id="RU365074"/>
    </source>
</evidence>
<evidence type="ECO:0000256" key="1">
    <source>
        <dbReference type="ARBA" id="ARBA00004604"/>
    </source>
</evidence>
<dbReference type="Pfam" id="PF05148">
    <property type="entry name" value="Methyltransf_8"/>
    <property type="match status" value="3"/>
</dbReference>
<dbReference type="PANTHER" id="PTHR12787">
    <property type="entry name" value="RIBOSOMAL RNA-PROCESSING PROTEIN 8"/>
    <property type="match status" value="1"/>
</dbReference>
<dbReference type="GO" id="GO:0008168">
    <property type="term" value="F:methyltransferase activity"/>
    <property type="evidence" value="ECO:0007669"/>
    <property type="project" value="UniProtKB-KW"/>
</dbReference>
<dbReference type="GO" id="GO:0006364">
    <property type="term" value="P:rRNA processing"/>
    <property type="evidence" value="ECO:0007669"/>
    <property type="project" value="UniProtKB-UniRule"/>
</dbReference>
<dbReference type="SUPFAM" id="SSF53335">
    <property type="entry name" value="S-adenosyl-L-methionine-dependent methyltransferases"/>
    <property type="match status" value="1"/>
</dbReference>
<name>A0A6S8UDW5_9STRA</name>
<dbReference type="FunFam" id="1.10.10.2150:FF:000001">
    <property type="entry name" value="Ribosomal RNA-processing protein 8"/>
    <property type="match status" value="1"/>
</dbReference>
<organism evidence="12">
    <name type="scientific">Chaetoceros debilis</name>
    <dbReference type="NCBI Taxonomy" id="122233"/>
    <lineage>
        <taxon>Eukaryota</taxon>
        <taxon>Sar</taxon>
        <taxon>Stramenopiles</taxon>
        <taxon>Ochrophyta</taxon>
        <taxon>Bacillariophyta</taxon>
        <taxon>Coscinodiscophyceae</taxon>
        <taxon>Chaetocerotophycidae</taxon>
        <taxon>Chaetocerotales</taxon>
        <taxon>Chaetocerotaceae</taxon>
        <taxon>Chaetoceros</taxon>
    </lineage>
</organism>
<dbReference type="InterPro" id="IPR042036">
    <property type="entry name" value="RRP8_N"/>
</dbReference>
<keyword evidence="5 8" id="KW-0808">Transferase</keyword>
<sequence>MAKRKHGDSKAVENRNDGIPNGLSGRANQKRKKKKKATKRNQKRLMQKMQRANGLNPREMAEENSTEEKKNVSVEMSKSDISNNLGSKSHDAEDRLDLGNTSVRPKSKLQQAFLSRLAGSRFRELNEDLYTTNSSSAYERFQKNPELFDQYHEGFRTQVKSWPKNPVDVVHKWIISVHKKRAREEKKCKLRIADFGCGDAKLAEKLLQIREEKMISKSAKRRKKNNEVSGDASKSVTCPFKVHSFDLVANGNPNIQPCDMANVPIPDSSVDIGVFVLALMGTNIADFIREAHRVLTPDGKLKIAEVRSRFESGVIGEEESNGKSKGGKGEFTYSKKKSDDSLLNHFLDVMNQLGFNSTKMDKSNKMFLLMEFEKIGKKPDKDATFTAKPCIYKRR</sequence>
<dbReference type="EMBL" id="HBIO01011957">
    <property type="protein sequence ID" value="CAE0464474.1"/>
    <property type="molecule type" value="Transcribed_RNA"/>
</dbReference>
<keyword evidence="6 8" id="KW-0949">S-adenosyl-L-methionine</keyword>
<evidence type="ECO:0000256" key="9">
    <source>
        <dbReference type="SAM" id="MobiDB-lite"/>
    </source>
</evidence>
<dbReference type="EMBL" id="HBIO01011955">
    <property type="protein sequence ID" value="CAE0464473.1"/>
    <property type="molecule type" value="Transcribed_RNA"/>
</dbReference>
<evidence type="ECO:0000313" key="12">
    <source>
        <dbReference type="EMBL" id="CAE0464473.1"/>
    </source>
</evidence>
<feature type="compositionally biased region" description="Polar residues" evidence="9">
    <location>
        <begin position="74"/>
        <end position="87"/>
    </location>
</feature>
<evidence type="ECO:0000256" key="5">
    <source>
        <dbReference type="ARBA" id="ARBA00022679"/>
    </source>
</evidence>